<reference evidence="4 5" key="1">
    <citation type="submission" date="2016-10" db="EMBL/GenBank/DDBJ databases">
        <authorList>
            <person name="de Groot N.N."/>
        </authorList>
    </citation>
    <scope>NUCLEOTIDE SEQUENCE [LARGE SCALE GENOMIC DNA]</scope>
    <source>
        <strain evidence="4 5">DSM 6793</strain>
    </source>
</reference>
<evidence type="ECO:0000259" key="3">
    <source>
        <dbReference type="PROSITE" id="PS50943"/>
    </source>
</evidence>
<dbReference type="PANTHER" id="PTHR46558">
    <property type="entry name" value="TRACRIPTIONAL REGULATORY PROTEIN-RELATED-RELATED"/>
    <property type="match status" value="1"/>
</dbReference>
<proteinExistence type="predicted"/>
<dbReference type="InterPro" id="IPR001387">
    <property type="entry name" value="Cro/C1-type_HTH"/>
</dbReference>
<name>A0A1I1NJE9_9BACT</name>
<feature type="domain" description="HTH cro/C1-type" evidence="3">
    <location>
        <begin position="10"/>
        <end position="64"/>
    </location>
</feature>
<organism evidence="4 5">
    <name type="scientific">Flexibacter flexilis DSM 6793</name>
    <dbReference type="NCBI Taxonomy" id="927664"/>
    <lineage>
        <taxon>Bacteria</taxon>
        <taxon>Pseudomonadati</taxon>
        <taxon>Bacteroidota</taxon>
        <taxon>Cytophagia</taxon>
        <taxon>Cytophagales</taxon>
        <taxon>Flexibacteraceae</taxon>
        <taxon>Flexibacter</taxon>
    </lineage>
</organism>
<dbReference type="OrthoDB" id="9796786at2"/>
<dbReference type="Pfam" id="PF01381">
    <property type="entry name" value="HTH_3"/>
    <property type="match status" value="1"/>
</dbReference>
<dbReference type="RefSeq" id="WP_091516464.1">
    <property type="nucleotide sequence ID" value="NZ_FOLE01000014.1"/>
</dbReference>
<dbReference type="STRING" id="927664.SAMN05421780_11430"/>
<sequence length="157" mass="17914">MGKANISHRISELRAKKRAKQKDVAAYLGVSTSAISEYESGRANPTLEKLILLSQYFGVSLDYLQGDNQEITEITEVTEKIYESPKNQLLEELRAINEKLTEQAQIFMQEITFLRKALEAKDHQIESKDKQIEQLMGKYSVSKVPHGLQFILVRNNS</sequence>
<evidence type="ECO:0000313" key="5">
    <source>
        <dbReference type="Proteomes" id="UP000199514"/>
    </source>
</evidence>
<dbReference type="GO" id="GO:0003677">
    <property type="term" value="F:DNA binding"/>
    <property type="evidence" value="ECO:0007669"/>
    <property type="project" value="UniProtKB-KW"/>
</dbReference>
<evidence type="ECO:0000256" key="2">
    <source>
        <dbReference type="SAM" id="Coils"/>
    </source>
</evidence>
<gene>
    <name evidence="4" type="ORF">SAMN05421780_11430</name>
</gene>
<keyword evidence="2" id="KW-0175">Coiled coil</keyword>
<dbReference type="EMBL" id="FOLE01000014">
    <property type="protein sequence ID" value="SFC95608.1"/>
    <property type="molecule type" value="Genomic_DNA"/>
</dbReference>
<dbReference type="AlphaFoldDB" id="A0A1I1NJE9"/>
<accession>A0A1I1NJE9</accession>
<dbReference type="PROSITE" id="PS50943">
    <property type="entry name" value="HTH_CROC1"/>
    <property type="match status" value="1"/>
</dbReference>
<dbReference type="SUPFAM" id="SSF47413">
    <property type="entry name" value="lambda repressor-like DNA-binding domains"/>
    <property type="match status" value="1"/>
</dbReference>
<evidence type="ECO:0000313" key="4">
    <source>
        <dbReference type="EMBL" id="SFC95608.1"/>
    </source>
</evidence>
<keyword evidence="5" id="KW-1185">Reference proteome</keyword>
<keyword evidence="1 4" id="KW-0238">DNA-binding</keyword>
<dbReference type="InterPro" id="IPR010982">
    <property type="entry name" value="Lambda_DNA-bd_dom_sf"/>
</dbReference>
<dbReference type="CDD" id="cd00093">
    <property type="entry name" value="HTH_XRE"/>
    <property type="match status" value="1"/>
</dbReference>
<dbReference type="Proteomes" id="UP000199514">
    <property type="component" value="Unassembled WGS sequence"/>
</dbReference>
<dbReference type="PANTHER" id="PTHR46558:SF11">
    <property type="entry name" value="HTH-TYPE TRANSCRIPTIONAL REGULATOR XRE"/>
    <property type="match status" value="1"/>
</dbReference>
<evidence type="ECO:0000256" key="1">
    <source>
        <dbReference type="ARBA" id="ARBA00023125"/>
    </source>
</evidence>
<feature type="coiled-coil region" evidence="2">
    <location>
        <begin position="86"/>
        <end position="138"/>
    </location>
</feature>
<dbReference type="Gene3D" id="1.10.260.40">
    <property type="entry name" value="lambda repressor-like DNA-binding domains"/>
    <property type="match status" value="1"/>
</dbReference>
<protein>
    <submittedName>
        <fullName evidence="4">DNA-binding transcriptional regulator, XRE-family HTH domain</fullName>
    </submittedName>
</protein>
<dbReference type="SMART" id="SM00530">
    <property type="entry name" value="HTH_XRE"/>
    <property type="match status" value="1"/>
</dbReference>